<evidence type="ECO:0000256" key="1">
    <source>
        <dbReference type="SAM" id="MobiDB-lite"/>
    </source>
</evidence>
<name>A0A5J4ZD55_9ASTE</name>
<evidence type="ECO:0000313" key="2">
    <source>
        <dbReference type="EMBL" id="KAA8515672.1"/>
    </source>
</evidence>
<protein>
    <submittedName>
        <fullName evidence="2">Uncharacterized protein</fullName>
    </submittedName>
</protein>
<dbReference type="AlphaFoldDB" id="A0A5J4ZD55"/>
<accession>A0A5J4ZD55</accession>
<sequence>MKDSVSTSGDTDSVEGVGQVMRNLNDGHFKETPKGVDEQDQFYEKVSGCSFLGASVDCTPSQAKHDLAKADDFQITEEINGKESSNKVCDVLVSEENDILKQFLGNQTEDISDALHQGPAACTEDIAESDEGILQNALKSSRASALVDFEIPILDAPCVQESDDVVEE</sequence>
<dbReference type="Proteomes" id="UP000325577">
    <property type="component" value="Linkage Group LG9"/>
</dbReference>
<dbReference type="EMBL" id="CM018052">
    <property type="protein sequence ID" value="KAA8515672.1"/>
    <property type="molecule type" value="Genomic_DNA"/>
</dbReference>
<gene>
    <name evidence="2" type="ORF">F0562_018717</name>
</gene>
<reference evidence="2 3" key="1">
    <citation type="submission" date="2019-09" db="EMBL/GenBank/DDBJ databases">
        <title>A chromosome-level genome assembly of the Chinese tupelo Nyssa sinensis.</title>
        <authorList>
            <person name="Yang X."/>
            <person name="Kang M."/>
            <person name="Yang Y."/>
            <person name="Xiong H."/>
            <person name="Wang M."/>
            <person name="Zhang Z."/>
            <person name="Wang Z."/>
            <person name="Wu H."/>
            <person name="Ma T."/>
            <person name="Liu J."/>
            <person name="Xi Z."/>
        </authorList>
    </citation>
    <scope>NUCLEOTIDE SEQUENCE [LARGE SCALE GENOMIC DNA]</scope>
    <source>
        <strain evidence="2">J267</strain>
        <tissue evidence="2">Leaf</tissue>
    </source>
</reference>
<feature type="compositionally biased region" description="Low complexity" evidence="1">
    <location>
        <begin position="1"/>
        <end position="11"/>
    </location>
</feature>
<feature type="compositionally biased region" description="Basic and acidic residues" evidence="1">
    <location>
        <begin position="25"/>
        <end position="37"/>
    </location>
</feature>
<proteinExistence type="predicted"/>
<evidence type="ECO:0000313" key="3">
    <source>
        <dbReference type="Proteomes" id="UP000325577"/>
    </source>
</evidence>
<organism evidence="2 3">
    <name type="scientific">Nyssa sinensis</name>
    <dbReference type="NCBI Taxonomy" id="561372"/>
    <lineage>
        <taxon>Eukaryota</taxon>
        <taxon>Viridiplantae</taxon>
        <taxon>Streptophyta</taxon>
        <taxon>Embryophyta</taxon>
        <taxon>Tracheophyta</taxon>
        <taxon>Spermatophyta</taxon>
        <taxon>Magnoliopsida</taxon>
        <taxon>eudicotyledons</taxon>
        <taxon>Gunneridae</taxon>
        <taxon>Pentapetalae</taxon>
        <taxon>asterids</taxon>
        <taxon>Cornales</taxon>
        <taxon>Nyssaceae</taxon>
        <taxon>Nyssa</taxon>
    </lineage>
</organism>
<keyword evidence="3" id="KW-1185">Reference proteome</keyword>
<feature type="region of interest" description="Disordered" evidence="1">
    <location>
        <begin position="1"/>
        <end position="37"/>
    </location>
</feature>